<keyword evidence="6" id="KW-0812">Transmembrane</keyword>
<dbReference type="Pfam" id="PF13896">
    <property type="entry name" value="Glyco_transf_49"/>
    <property type="match status" value="1"/>
</dbReference>
<dbReference type="InterPro" id="IPR029044">
    <property type="entry name" value="Nucleotide-diphossugar_trans"/>
</dbReference>
<keyword evidence="10" id="KW-0333">Golgi apparatus</keyword>
<dbReference type="Pfam" id="PF01501">
    <property type="entry name" value="Glyco_transf_8"/>
    <property type="match status" value="1"/>
</dbReference>
<keyword evidence="13" id="KW-0464">Manganese</keyword>
<evidence type="ECO:0000256" key="11">
    <source>
        <dbReference type="ARBA" id="ARBA00023136"/>
    </source>
</evidence>
<evidence type="ECO:0000256" key="2">
    <source>
        <dbReference type="ARBA" id="ARBA00004323"/>
    </source>
</evidence>
<name>A0A0P7WLD8_SCLFO</name>
<comment type="catalytic activity">
    <reaction evidence="19">
        <text>3-O-{(1-&gt;[3)-alpha-D-Xyl-(1-&gt;3)-beta-D-GlcA-(1-&gt;](n)-4)-beta-D-Xyl-(1-&gt;4)-Rib-ol-P-Rib-ol-P-3-beta-D-GalNAc-(1-&gt;3)-beta-D-GlcNAc-(1-&gt;4)-O-6-P-alpha-D-Man}-L-Thr-[protein] + UDP-alpha-D-glucuronate = 3-O-{beta-D-GlcA-(1-&gt;[3)-alpha-D-Xyl-(1-&gt;3)-beta-D-GlcA-(1-&gt;](n)-4)-beta-D-Xyl-(1-&gt;4)-Rib-ol-P-Rib-ol-P-3-beta-D-GalNAc-(1-&gt;3)-beta-D-GlcNAc-(1-&gt;4)-O-6-P-alpha-D-Man}-L-Thr-[protein] + UDP + H(+)</text>
        <dbReference type="Rhea" id="RHEA:67924"/>
        <dbReference type="Rhea" id="RHEA-COMP:17484"/>
        <dbReference type="Rhea" id="RHEA-COMP:17486"/>
        <dbReference type="ChEBI" id="CHEBI:15378"/>
        <dbReference type="ChEBI" id="CHEBI:58052"/>
        <dbReference type="ChEBI" id="CHEBI:58223"/>
        <dbReference type="ChEBI" id="CHEBI:177354"/>
        <dbReference type="ChEBI" id="CHEBI:177355"/>
    </reaction>
    <physiologicalReaction direction="left-to-right" evidence="19">
        <dbReference type="Rhea" id="RHEA:67925"/>
    </physiologicalReaction>
</comment>
<evidence type="ECO:0000256" key="5">
    <source>
        <dbReference type="ARBA" id="ARBA00022679"/>
    </source>
</evidence>
<dbReference type="Proteomes" id="UP000034805">
    <property type="component" value="Unassembled WGS sequence"/>
</dbReference>
<evidence type="ECO:0000256" key="3">
    <source>
        <dbReference type="ARBA" id="ARBA00004922"/>
    </source>
</evidence>
<protein>
    <submittedName>
        <fullName evidence="21">Uncharacterized protein</fullName>
    </submittedName>
</protein>
<dbReference type="AlphaFoldDB" id="A0A0P7WLD8"/>
<keyword evidence="8" id="KW-0735">Signal-anchor</keyword>
<keyword evidence="7" id="KW-0479">Metal-binding</keyword>
<keyword evidence="14" id="KW-0511">Multifunctional enzyme</keyword>
<keyword evidence="11" id="KW-0472">Membrane</keyword>
<dbReference type="InterPro" id="IPR002495">
    <property type="entry name" value="Glyco_trans_8"/>
</dbReference>
<evidence type="ECO:0000256" key="7">
    <source>
        <dbReference type="ARBA" id="ARBA00022723"/>
    </source>
</evidence>
<feature type="non-terminal residue" evidence="21">
    <location>
        <position position="1"/>
    </location>
</feature>
<evidence type="ECO:0000256" key="4">
    <source>
        <dbReference type="ARBA" id="ARBA00022676"/>
    </source>
</evidence>
<evidence type="ECO:0000256" key="14">
    <source>
        <dbReference type="ARBA" id="ARBA00023268"/>
    </source>
</evidence>
<organism evidence="21 22">
    <name type="scientific">Scleropages formosus</name>
    <name type="common">Asian bonytongue</name>
    <name type="synonym">Osteoglossum formosum</name>
    <dbReference type="NCBI Taxonomy" id="113540"/>
    <lineage>
        <taxon>Eukaryota</taxon>
        <taxon>Metazoa</taxon>
        <taxon>Chordata</taxon>
        <taxon>Craniata</taxon>
        <taxon>Vertebrata</taxon>
        <taxon>Euteleostomi</taxon>
        <taxon>Actinopterygii</taxon>
        <taxon>Neopterygii</taxon>
        <taxon>Teleostei</taxon>
        <taxon>Osteoglossocephala</taxon>
        <taxon>Osteoglossomorpha</taxon>
        <taxon>Osteoglossiformes</taxon>
        <taxon>Osteoglossidae</taxon>
        <taxon>Scleropages</taxon>
    </lineage>
</organism>
<dbReference type="STRING" id="113540.ENSSFOP00015053619"/>
<evidence type="ECO:0000256" key="18">
    <source>
        <dbReference type="ARBA" id="ARBA00048091"/>
    </source>
</evidence>
<dbReference type="PANTHER" id="PTHR12270:SF23">
    <property type="entry name" value="XYLOSYL- AND GLUCURONYLTRANSFERASE LARGE2"/>
    <property type="match status" value="1"/>
</dbReference>
<dbReference type="PANTHER" id="PTHR12270">
    <property type="entry name" value="GLYCOSYLTRANSFERASE-RELATED"/>
    <property type="match status" value="1"/>
</dbReference>
<keyword evidence="12" id="KW-0325">Glycoprotein</keyword>
<reference evidence="21 22" key="1">
    <citation type="submission" date="2015-08" db="EMBL/GenBank/DDBJ databases">
        <title>The genome of the Asian arowana (Scleropages formosus).</title>
        <authorList>
            <person name="Tan M.H."/>
            <person name="Gan H.M."/>
            <person name="Croft L.J."/>
            <person name="Austin C.M."/>
        </authorList>
    </citation>
    <scope>NUCLEOTIDE SEQUENCE [LARGE SCALE GENOMIC DNA]</scope>
    <source>
        <strain evidence="21">Aro1</strain>
    </source>
</reference>
<comment type="catalytic activity">
    <reaction evidence="18">
        <text>3-O-{beta-D-GlcA-(1-&gt;[3)-alpha-D-Xyl-(1-&gt;3)-beta-D-GlcA-(1-&gt;](n)-4)-beta-D-Xyl-(1-&gt;4)-Rib-ol-P-Rib-ol-P-3-beta-D-GalNAc-(1-&gt;3)-beta-D-GlcNAc-(1-&gt;4)-O-6-P-alpha-D-Man}-L-Thr-[protein] + UDP-alpha-D-xylose = 3-O-{(1-&gt;[3)-alpha-D-Xyl-(1-&gt;3)-beta-D-GlcA-(1-&gt;](n+1)-4)-beta-D-Xyl-(1-&gt;4)-Rib-ol-P-Rib-ol-P-3-beta-D-GalNAc-(1-&gt;3)-beta-D-GlcNAc-(1-&gt;4)-O-6-P-alpha-D-Man}-L-Thr-[protein] + UDP + H(+)</text>
        <dbReference type="Rhea" id="RHEA:68368"/>
        <dbReference type="Rhea" id="RHEA-COMP:17485"/>
        <dbReference type="Rhea" id="RHEA-COMP:17486"/>
        <dbReference type="ChEBI" id="CHEBI:15378"/>
        <dbReference type="ChEBI" id="CHEBI:57632"/>
        <dbReference type="ChEBI" id="CHEBI:58223"/>
        <dbReference type="ChEBI" id="CHEBI:177354"/>
        <dbReference type="ChEBI" id="CHEBI:177355"/>
    </reaction>
    <physiologicalReaction direction="left-to-right" evidence="18">
        <dbReference type="Rhea" id="RHEA:68369"/>
    </physiologicalReaction>
</comment>
<evidence type="ECO:0000313" key="22">
    <source>
        <dbReference type="Proteomes" id="UP000034805"/>
    </source>
</evidence>
<comment type="function">
    <text evidence="17">Bifunctional glycosyltransferase with both alpha-1,3-xylosyltransferase and beta-1,3-glucuronyltransferase activities involved in the maturation of alpha-dystroglycan (DAG1) by glycosylation leading to DAG1 binding to laminin G-like domain-containing extracellular proteins with high affinity and in a phosphorylated-O-mannosyl trisaccharide dependent manner. Elongates the glucuronyl-beta-1,4-xylose-beta disaccharide primer structure by adding repeating units [-3-Xylose-alpha-1,3-GlcA-beta-1-] to produce a heteropolysaccharide. Supports the maturation of DAG1 more effectively than LARGE1. In addition, can modify both heparan sulfate (HS)- and chondroitin/dermatan sulfate (CS/DS)-proteoglycans (PGs), namely GPC4, with a glycosaminoglycan (GAG)-like polysaccharide composed of xylose and glucuronic acid to confer laminin binding.</text>
</comment>
<evidence type="ECO:0000256" key="16">
    <source>
        <dbReference type="ARBA" id="ARBA00038468"/>
    </source>
</evidence>
<dbReference type="GO" id="GO:0042285">
    <property type="term" value="F:xylosyltransferase activity"/>
    <property type="evidence" value="ECO:0007669"/>
    <property type="project" value="TreeGrafter"/>
</dbReference>
<evidence type="ECO:0000256" key="6">
    <source>
        <dbReference type="ARBA" id="ARBA00022692"/>
    </source>
</evidence>
<evidence type="ECO:0000256" key="20">
    <source>
        <dbReference type="ARBA" id="ARBA00049472"/>
    </source>
</evidence>
<dbReference type="InterPro" id="IPR051292">
    <property type="entry name" value="Xyl/GlcA_transferase"/>
</dbReference>
<dbReference type="FunFam" id="3.90.550.10:FF:000016">
    <property type="entry name" value="LARGE xylosyl- and glucuronyltransferase 2"/>
    <property type="match status" value="1"/>
</dbReference>
<evidence type="ECO:0000256" key="13">
    <source>
        <dbReference type="ARBA" id="ARBA00023211"/>
    </source>
</evidence>
<comment type="similarity">
    <text evidence="15">In the N-terminal section; belongs to the glycosyltransferase 8 family.</text>
</comment>
<comment type="cofactor">
    <cofactor evidence="1">
        <name>Mn(2+)</name>
        <dbReference type="ChEBI" id="CHEBI:29035"/>
    </cofactor>
</comment>
<comment type="caution">
    <text evidence="21">The sequence shown here is derived from an EMBL/GenBank/DDBJ whole genome shotgun (WGS) entry which is preliminary data.</text>
</comment>
<dbReference type="GO" id="GO:0000139">
    <property type="term" value="C:Golgi membrane"/>
    <property type="evidence" value="ECO:0007669"/>
    <property type="project" value="UniProtKB-SubCell"/>
</dbReference>
<feature type="non-terminal residue" evidence="21">
    <location>
        <position position="484"/>
    </location>
</feature>
<gene>
    <name evidence="21" type="ORF">Z043_120048</name>
</gene>
<keyword evidence="9" id="KW-1133">Transmembrane helix</keyword>
<comment type="catalytic activity">
    <reaction evidence="20">
        <text>3-O-[beta-D-GlcA-(1-&gt;3)-beta-D-Xyl-(1-&gt;4)-Rib-ol-P-Rib-ol-P-3-beta-D-GalNAc-(1-&gt;3)-beta-D-GlcNAc-(1-&gt;4)-(O-6-P-alpha-D-Man)]-Thr-[protein] + UDP-alpha-D-xylose = 3-O-[alpha-D-Xyl-(1-&gt;3)-beta-D-GlcA-(1-&gt;4)-beta-D-Xyl-(1-&gt;4)-Rib-ol-P-Rib-ol-P-3-beta-D-GalNAc-(1-&gt;3)-beta-D-GlcNAc-(1-&gt;4)-(O-6-P-alpha-D-Man)]-Thr-[protein] + UDP + H(+)</text>
        <dbReference type="Rhea" id="RHEA:57336"/>
        <dbReference type="Rhea" id="RHEA-COMP:17482"/>
        <dbReference type="Rhea" id="RHEA-COMP:17483"/>
        <dbReference type="ChEBI" id="CHEBI:15378"/>
        <dbReference type="ChEBI" id="CHEBI:57632"/>
        <dbReference type="ChEBI" id="CHEBI:58223"/>
        <dbReference type="ChEBI" id="CHEBI:177336"/>
        <dbReference type="ChEBI" id="CHEBI:177352"/>
    </reaction>
    <physiologicalReaction direction="left-to-right" evidence="20">
        <dbReference type="Rhea" id="RHEA:57337"/>
    </physiologicalReaction>
</comment>
<evidence type="ECO:0000256" key="10">
    <source>
        <dbReference type="ARBA" id="ARBA00023034"/>
    </source>
</evidence>
<sequence length="484" mass="56506">LIHVACVCAGHNTSRDVITLVKSILFHRKNPLHFHFITDAVAHKILAPLFQSWLVPSLQVSFYDADNLKPEVAWVPNKHYSGIYGLMKLTLTKALPTDLAKVIVLDTDITFATDIAELWAVFRKFSDKQAIGLVENQSDWYLGNLWKNHKPWPALGRVILLLLDRLRRIDWEQMWRLTAERELMSMLSTSLADQDIFNAVIKQNPFLVHQLPCFWNVQLSDHTRSEQCYTEVSDLKVIHWNSPKKLRVKNKHVEFFRNLYLTFLEYDGNLLRRELFGCPSQPSSESLRLQSALEELDEDDQCYEFRRERITVHRVHLYFLQYEYTPTEDDADVTLVAQLSMDRLQMLEAICKHWEGPISLALYMSDAEAQQFLRYGQASEVLKNRKNVGYHVVYKEGQFYPVNLLRNIALRHVNTPYVFLADVDFLPMYGLYSYLRKSITQLDMSHTKKALVVPAFETLRYRLSFPKSKAELLSMLDMGTLYTF</sequence>
<comment type="similarity">
    <text evidence="16">In the C-terminal section; belongs to the glycosyltransferase 49 family.</text>
</comment>
<accession>A0A0P7WLD8</accession>
<dbReference type="EMBL" id="JARO02009284">
    <property type="protein sequence ID" value="KPP61810.1"/>
    <property type="molecule type" value="Genomic_DNA"/>
</dbReference>
<evidence type="ECO:0000256" key="19">
    <source>
        <dbReference type="ARBA" id="ARBA00049259"/>
    </source>
</evidence>
<dbReference type="CDD" id="cd06431">
    <property type="entry name" value="GT8_LARGE_C"/>
    <property type="match status" value="1"/>
</dbReference>
<evidence type="ECO:0000313" key="21">
    <source>
        <dbReference type="EMBL" id="KPP61810.1"/>
    </source>
</evidence>
<evidence type="ECO:0000256" key="12">
    <source>
        <dbReference type="ARBA" id="ARBA00023180"/>
    </source>
</evidence>
<comment type="pathway">
    <text evidence="3">Protein modification; protein glycosylation.</text>
</comment>
<evidence type="ECO:0000256" key="9">
    <source>
        <dbReference type="ARBA" id="ARBA00022989"/>
    </source>
</evidence>
<dbReference type="SUPFAM" id="SSF53448">
    <property type="entry name" value="Nucleotide-diphospho-sugar transferases"/>
    <property type="match status" value="1"/>
</dbReference>
<dbReference type="Gene3D" id="3.90.550.10">
    <property type="entry name" value="Spore Coat Polysaccharide Biosynthesis Protein SpsA, Chain A"/>
    <property type="match status" value="1"/>
</dbReference>
<dbReference type="GO" id="GO:0035269">
    <property type="term" value="P:protein O-linked glycosylation via mannose"/>
    <property type="evidence" value="ECO:0007669"/>
    <property type="project" value="TreeGrafter"/>
</dbReference>
<proteinExistence type="inferred from homology"/>
<dbReference type="GO" id="GO:0046872">
    <property type="term" value="F:metal ion binding"/>
    <property type="evidence" value="ECO:0007669"/>
    <property type="project" value="UniProtKB-KW"/>
</dbReference>
<keyword evidence="5" id="KW-0808">Transferase</keyword>
<evidence type="ECO:0000256" key="8">
    <source>
        <dbReference type="ARBA" id="ARBA00022968"/>
    </source>
</evidence>
<comment type="subcellular location">
    <subcellularLocation>
        <location evidence="2">Golgi apparatus membrane</location>
        <topology evidence="2">Single-pass type II membrane protein</topology>
    </subcellularLocation>
</comment>
<evidence type="ECO:0000256" key="15">
    <source>
        <dbReference type="ARBA" id="ARBA00038461"/>
    </source>
</evidence>
<evidence type="ECO:0000256" key="17">
    <source>
        <dbReference type="ARBA" id="ARBA00045795"/>
    </source>
</evidence>
<evidence type="ECO:0000256" key="1">
    <source>
        <dbReference type="ARBA" id="ARBA00001936"/>
    </source>
</evidence>
<keyword evidence="4" id="KW-0328">Glycosyltransferase</keyword>
<dbReference type="GO" id="GO:0015020">
    <property type="term" value="F:glucuronosyltransferase activity"/>
    <property type="evidence" value="ECO:0007669"/>
    <property type="project" value="TreeGrafter"/>
</dbReference>